<reference evidence="3" key="1">
    <citation type="submission" date="2019-11" db="EMBL/GenBank/DDBJ databases">
        <authorList>
            <person name="Feng L."/>
        </authorList>
    </citation>
    <scope>NUCLEOTIDE SEQUENCE</scope>
    <source>
        <strain evidence="3">CnexileLFYP112</strain>
    </source>
</reference>
<dbReference type="PIRSF" id="PIRSF019083">
    <property type="entry name" value="UCP019083_VanZ"/>
    <property type="match status" value="1"/>
</dbReference>
<protein>
    <submittedName>
        <fullName evidence="3">VanZ like family protein</fullName>
    </submittedName>
</protein>
<name>A0A6N2ST24_9FIRM</name>
<gene>
    <name evidence="3" type="ORF">CNLFYP112_01481</name>
</gene>
<dbReference type="InterPro" id="IPR016747">
    <property type="entry name" value="Phosphotransbutyrylase"/>
</dbReference>
<feature type="transmembrane region" description="Helical" evidence="1">
    <location>
        <begin position="98"/>
        <end position="114"/>
    </location>
</feature>
<evidence type="ECO:0000313" key="3">
    <source>
        <dbReference type="EMBL" id="VYS96687.1"/>
    </source>
</evidence>
<evidence type="ECO:0000256" key="1">
    <source>
        <dbReference type="SAM" id="Phobius"/>
    </source>
</evidence>
<keyword evidence="1" id="KW-0812">Transmembrane</keyword>
<feature type="domain" description="VanZ-like" evidence="2">
    <location>
        <begin position="12"/>
        <end position="149"/>
    </location>
</feature>
<sequence length="162" mass="18060">MTRQDGKRMLLFILLIFWMGLIFFFSAKPAVQSAKMSTSVGKMIGRVVVPEFEEWSDTKQDAFAKKIDFAVRKSAHACEYAALSVLFFVNYKKKSRKIKQIVGMSALSTALYAVTDEIHQLFVPGRSGQITDVILDSCGGLIGAVLSAIILYLIRKRKKDGS</sequence>
<dbReference type="Pfam" id="PF04892">
    <property type="entry name" value="VanZ"/>
    <property type="match status" value="1"/>
</dbReference>
<dbReference type="EMBL" id="CACRTG010000008">
    <property type="protein sequence ID" value="VYS96687.1"/>
    <property type="molecule type" value="Genomic_DNA"/>
</dbReference>
<dbReference type="InterPro" id="IPR006976">
    <property type="entry name" value="VanZ-like"/>
</dbReference>
<proteinExistence type="predicted"/>
<dbReference type="PANTHER" id="PTHR28008:SF1">
    <property type="entry name" value="DOMAIN PROTEIN, PUTATIVE (AFU_ORTHOLOGUE AFUA_3G10980)-RELATED"/>
    <property type="match status" value="1"/>
</dbReference>
<dbReference type="AlphaFoldDB" id="A0A6N2ST24"/>
<dbReference type="PANTHER" id="PTHR28008">
    <property type="entry name" value="DOMAIN PROTEIN, PUTATIVE (AFU_ORTHOLOGUE AFUA_3G10980)-RELATED"/>
    <property type="match status" value="1"/>
</dbReference>
<dbReference type="NCBIfam" id="NF037970">
    <property type="entry name" value="vanZ_1"/>
    <property type="match status" value="1"/>
</dbReference>
<keyword evidence="1" id="KW-0472">Membrane</keyword>
<organism evidence="3">
    <name type="scientific">[Clostridium] nexile</name>
    <dbReference type="NCBI Taxonomy" id="29361"/>
    <lineage>
        <taxon>Bacteria</taxon>
        <taxon>Bacillati</taxon>
        <taxon>Bacillota</taxon>
        <taxon>Clostridia</taxon>
        <taxon>Lachnospirales</taxon>
        <taxon>Lachnospiraceae</taxon>
        <taxon>Tyzzerella</taxon>
    </lineage>
</organism>
<accession>A0A6N2ST24</accession>
<evidence type="ECO:0000259" key="2">
    <source>
        <dbReference type="Pfam" id="PF04892"/>
    </source>
</evidence>
<feature type="transmembrane region" description="Helical" evidence="1">
    <location>
        <begin position="134"/>
        <end position="154"/>
    </location>
</feature>
<keyword evidence="1" id="KW-1133">Transmembrane helix</keyword>